<evidence type="ECO:0000256" key="3">
    <source>
        <dbReference type="ARBA" id="ARBA00022517"/>
    </source>
</evidence>
<organism evidence="22 23">
    <name type="scientific">Coprinopsis marcescibilis</name>
    <name type="common">Agaric fungus</name>
    <name type="synonym">Psathyrella marcescibilis</name>
    <dbReference type="NCBI Taxonomy" id="230819"/>
    <lineage>
        <taxon>Eukaryota</taxon>
        <taxon>Fungi</taxon>
        <taxon>Dikarya</taxon>
        <taxon>Basidiomycota</taxon>
        <taxon>Agaricomycotina</taxon>
        <taxon>Agaricomycetes</taxon>
        <taxon>Agaricomycetidae</taxon>
        <taxon>Agaricales</taxon>
        <taxon>Agaricineae</taxon>
        <taxon>Psathyrellaceae</taxon>
        <taxon>Coprinopsis</taxon>
    </lineage>
</organism>
<feature type="region of interest" description="Disordered" evidence="18">
    <location>
        <begin position="77"/>
        <end position="152"/>
    </location>
</feature>
<dbReference type="InterPro" id="IPR011545">
    <property type="entry name" value="DEAD/DEAH_box_helicase_dom"/>
</dbReference>
<name>A0A5C3LCV7_COPMA</name>
<keyword evidence="17" id="KW-0175">Coiled coil</keyword>
<dbReference type="PROSITE" id="PS00039">
    <property type="entry name" value="DEAD_ATP_HELICASE"/>
    <property type="match status" value="1"/>
</dbReference>
<dbReference type="InterPro" id="IPR001650">
    <property type="entry name" value="Helicase_C-like"/>
</dbReference>
<dbReference type="InterPro" id="IPR000629">
    <property type="entry name" value="RNA-helicase_DEAD-box_CS"/>
</dbReference>
<evidence type="ECO:0000313" key="22">
    <source>
        <dbReference type="EMBL" id="TFK30462.1"/>
    </source>
</evidence>
<dbReference type="PROSITE" id="PS51194">
    <property type="entry name" value="HELICASE_CTER"/>
    <property type="match status" value="1"/>
</dbReference>
<evidence type="ECO:0000256" key="13">
    <source>
        <dbReference type="ARBA" id="ARBA00044094"/>
    </source>
</evidence>
<comment type="function">
    <text evidence="10">ATP-binding RNA helicase involved in ribosome assembly.</text>
</comment>
<dbReference type="SMART" id="SM00487">
    <property type="entry name" value="DEXDc"/>
    <property type="match status" value="1"/>
</dbReference>
<dbReference type="GO" id="GO:0003724">
    <property type="term" value="F:RNA helicase activity"/>
    <property type="evidence" value="ECO:0007669"/>
    <property type="project" value="UniProtKB-EC"/>
</dbReference>
<feature type="region of interest" description="Disordered" evidence="18">
    <location>
        <begin position="599"/>
        <end position="738"/>
    </location>
</feature>
<dbReference type="SMART" id="SM00490">
    <property type="entry name" value="HELICc"/>
    <property type="match status" value="1"/>
</dbReference>
<accession>A0A5C3LCV7</accession>
<keyword evidence="9" id="KW-0539">Nucleus</keyword>
<evidence type="ECO:0000313" key="23">
    <source>
        <dbReference type="Proteomes" id="UP000307440"/>
    </source>
</evidence>
<dbReference type="GO" id="GO:0016787">
    <property type="term" value="F:hydrolase activity"/>
    <property type="evidence" value="ECO:0007669"/>
    <property type="project" value="UniProtKB-KW"/>
</dbReference>
<evidence type="ECO:0000256" key="10">
    <source>
        <dbReference type="ARBA" id="ARBA00043881"/>
    </source>
</evidence>
<feature type="domain" description="Helicase C-terminal" evidence="20">
    <location>
        <begin position="386"/>
        <end position="566"/>
    </location>
</feature>
<evidence type="ECO:0000259" key="19">
    <source>
        <dbReference type="PROSITE" id="PS51192"/>
    </source>
</evidence>
<sequence>MADYVMTIDSDVEDAPSTKKSKQEVADDALNPDFVFDAGDYDNIFDSVTVVDDLVKTGSKAAPISVDEIIARRRLNLKRKRAANAESGPEESEDSDEEDLEGEPDSEDSEDPLGSSDEDEDEEDLESSNDVQGFSDSNSSDSEEETEADKSRKAAFFAAEDGPSTTCDTFLEMNLSRPIVKAISTMGFQKPTPIQASTIPVALLGKDIVGNAVTGSGKTAAFMIPMLERLLYREKGKKAAATRCLVLLPTRELAVQCYEVGKKLGAHTDIQFCLLVGGLSVKAQEAVLRQRPDVVLATPGRLIDHIRNSPGFNLDSLDILVLDEADRMLSEGFADELTEIIKACPKSRQTMLFSATMTDSVDELIKMSLNKPVRLFVDPKRTTSRGLVQEFVRIRKESERPALLGALCKQTFKRRVIIFVRSKKLAHQMRIVFNLLGLKCAELHGDLSQEQRMTALQTFRDGVVDYLMATDLASRGLDIKGVETVINYDMPGQLAQYLHRVGRTARAGRKGKSVTLVGEADRKLLKAAIKHAVGEDQVRQRVVDASVVQKFSDKLESFKSEIEAVLKEEKEEKHIRRAEMELSKGENMMKHEEEIFSRPARTWFQSNKEKEKSKEAGKQAHEGTGRPQTKQCELKETKPSRDKFSGLTRKAKRRKMAMEADQEDGIGKSVDAAIRSAKKASRPGKIGLLAKPSASKPAAKGAKPKRKNNFDTDHSSRSKSSQSSKPVSSPKKKGGKRK</sequence>
<evidence type="ECO:0000256" key="12">
    <source>
        <dbReference type="ARBA" id="ARBA00044078"/>
    </source>
</evidence>
<protein>
    <recommendedName>
        <fullName evidence="12">ATP-dependent RNA helicase DRS1</fullName>
        <ecNumber evidence="2">3.6.4.13</ecNumber>
    </recommendedName>
    <alternativeName>
        <fullName evidence="13">ATP-dependent RNA helicase drs1</fullName>
    </alternativeName>
</protein>
<dbReference type="PROSITE" id="PS51195">
    <property type="entry name" value="Q_MOTIF"/>
    <property type="match status" value="1"/>
</dbReference>
<dbReference type="Pfam" id="PF00270">
    <property type="entry name" value="DEAD"/>
    <property type="match status" value="1"/>
</dbReference>
<feature type="domain" description="Helicase ATP-binding" evidence="19">
    <location>
        <begin position="199"/>
        <end position="375"/>
    </location>
</feature>
<dbReference type="SUPFAM" id="SSF52540">
    <property type="entry name" value="P-loop containing nucleoside triphosphate hydrolases"/>
    <property type="match status" value="1"/>
</dbReference>
<dbReference type="InterPro" id="IPR014014">
    <property type="entry name" value="RNA_helicase_DEAD_Q_motif"/>
</dbReference>
<feature type="domain" description="DEAD-box RNA helicase Q" evidence="21">
    <location>
        <begin position="168"/>
        <end position="196"/>
    </location>
</feature>
<dbReference type="InterPro" id="IPR027417">
    <property type="entry name" value="P-loop_NTPase"/>
</dbReference>
<dbReference type="GO" id="GO:0003723">
    <property type="term" value="F:RNA binding"/>
    <property type="evidence" value="ECO:0007669"/>
    <property type="project" value="UniProtKB-KW"/>
</dbReference>
<feature type="compositionally biased region" description="Basic and acidic residues" evidence="18">
    <location>
        <begin position="607"/>
        <end position="624"/>
    </location>
</feature>
<dbReference type="OrthoDB" id="10259843at2759"/>
<gene>
    <name evidence="22" type="ORF">FA15DRAFT_662417</name>
</gene>
<comment type="similarity">
    <text evidence="11">Belongs to the DEAD box helicase family. DDX27/DRS1 subfamily.</text>
</comment>
<dbReference type="AlphaFoldDB" id="A0A5C3LCV7"/>
<proteinExistence type="inferred from homology"/>
<dbReference type="EC" id="3.6.4.13" evidence="2"/>
<evidence type="ECO:0000256" key="5">
    <source>
        <dbReference type="ARBA" id="ARBA00022801"/>
    </source>
</evidence>
<dbReference type="PROSITE" id="PS51192">
    <property type="entry name" value="HELICASE_ATP_BIND_1"/>
    <property type="match status" value="1"/>
</dbReference>
<dbReference type="InterPro" id="IPR014001">
    <property type="entry name" value="Helicase_ATP-bd"/>
</dbReference>
<reference evidence="22 23" key="1">
    <citation type="journal article" date="2019" name="Nat. Ecol. Evol.">
        <title>Megaphylogeny resolves global patterns of mushroom evolution.</title>
        <authorList>
            <person name="Varga T."/>
            <person name="Krizsan K."/>
            <person name="Foldi C."/>
            <person name="Dima B."/>
            <person name="Sanchez-Garcia M."/>
            <person name="Sanchez-Ramirez S."/>
            <person name="Szollosi G.J."/>
            <person name="Szarkandi J.G."/>
            <person name="Papp V."/>
            <person name="Albert L."/>
            <person name="Andreopoulos W."/>
            <person name="Angelini C."/>
            <person name="Antonin V."/>
            <person name="Barry K.W."/>
            <person name="Bougher N.L."/>
            <person name="Buchanan P."/>
            <person name="Buyck B."/>
            <person name="Bense V."/>
            <person name="Catcheside P."/>
            <person name="Chovatia M."/>
            <person name="Cooper J."/>
            <person name="Damon W."/>
            <person name="Desjardin D."/>
            <person name="Finy P."/>
            <person name="Geml J."/>
            <person name="Haridas S."/>
            <person name="Hughes K."/>
            <person name="Justo A."/>
            <person name="Karasinski D."/>
            <person name="Kautmanova I."/>
            <person name="Kiss B."/>
            <person name="Kocsube S."/>
            <person name="Kotiranta H."/>
            <person name="LaButti K.M."/>
            <person name="Lechner B.E."/>
            <person name="Liimatainen K."/>
            <person name="Lipzen A."/>
            <person name="Lukacs Z."/>
            <person name="Mihaltcheva S."/>
            <person name="Morgado L.N."/>
            <person name="Niskanen T."/>
            <person name="Noordeloos M.E."/>
            <person name="Ohm R.A."/>
            <person name="Ortiz-Santana B."/>
            <person name="Ovrebo C."/>
            <person name="Racz N."/>
            <person name="Riley R."/>
            <person name="Savchenko A."/>
            <person name="Shiryaev A."/>
            <person name="Soop K."/>
            <person name="Spirin V."/>
            <person name="Szebenyi C."/>
            <person name="Tomsovsky M."/>
            <person name="Tulloss R.E."/>
            <person name="Uehling J."/>
            <person name="Grigoriev I.V."/>
            <person name="Vagvolgyi C."/>
            <person name="Papp T."/>
            <person name="Martin F.M."/>
            <person name="Miettinen O."/>
            <person name="Hibbett D.S."/>
            <person name="Nagy L.G."/>
        </authorList>
    </citation>
    <scope>NUCLEOTIDE SEQUENCE [LARGE SCALE GENOMIC DNA]</scope>
    <source>
        <strain evidence="22 23">CBS 121175</strain>
    </source>
</reference>
<feature type="compositionally biased region" description="Low complexity" evidence="18">
    <location>
        <begin position="718"/>
        <end position="729"/>
    </location>
</feature>
<evidence type="ECO:0000256" key="1">
    <source>
        <dbReference type="ARBA" id="ARBA00004604"/>
    </source>
</evidence>
<evidence type="ECO:0000256" key="16">
    <source>
        <dbReference type="RuleBase" id="RU000492"/>
    </source>
</evidence>
<keyword evidence="5 16" id="KW-0378">Hydrolase</keyword>
<evidence type="ECO:0000256" key="8">
    <source>
        <dbReference type="ARBA" id="ARBA00022884"/>
    </source>
</evidence>
<feature type="compositionally biased region" description="Acidic residues" evidence="18">
    <location>
        <begin position="88"/>
        <end position="127"/>
    </location>
</feature>
<dbReference type="GO" id="GO:0005524">
    <property type="term" value="F:ATP binding"/>
    <property type="evidence" value="ECO:0007669"/>
    <property type="project" value="UniProtKB-KW"/>
</dbReference>
<evidence type="ECO:0000256" key="15">
    <source>
        <dbReference type="PROSITE-ProRule" id="PRU00552"/>
    </source>
</evidence>
<evidence type="ECO:0000256" key="4">
    <source>
        <dbReference type="ARBA" id="ARBA00022741"/>
    </source>
</evidence>
<dbReference type="PANTHER" id="PTHR47959">
    <property type="entry name" value="ATP-DEPENDENT RNA HELICASE RHLE-RELATED"/>
    <property type="match status" value="1"/>
</dbReference>
<evidence type="ECO:0000259" key="21">
    <source>
        <dbReference type="PROSITE" id="PS51195"/>
    </source>
</evidence>
<dbReference type="CDD" id="cd17947">
    <property type="entry name" value="DEADc_DDX27"/>
    <property type="match status" value="1"/>
</dbReference>
<dbReference type="Gene3D" id="3.40.50.300">
    <property type="entry name" value="P-loop containing nucleotide triphosphate hydrolases"/>
    <property type="match status" value="2"/>
</dbReference>
<dbReference type="Proteomes" id="UP000307440">
    <property type="component" value="Unassembled WGS sequence"/>
</dbReference>
<keyword evidence="6 16" id="KW-0347">Helicase</keyword>
<keyword evidence="4 16" id="KW-0547">Nucleotide-binding</keyword>
<keyword evidence="23" id="KW-1185">Reference proteome</keyword>
<dbReference type="EMBL" id="ML210146">
    <property type="protein sequence ID" value="TFK30462.1"/>
    <property type="molecule type" value="Genomic_DNA"/>
</dbReference>
<feature type="short sequence motif" description="Q motif" evidence="15">
    <location>
        <begin position="168"/>
        <end position="196"/>
    </location>
</feature>
<keyword evidence="3" id="KW-0690">Ribosome biogenesis</keyword>
<dbReference type="FunFam" id="3.40.50.300:FF:000842">
    <property type="entry name" value="ATP-dependent RNA helicase DRS1"/>
    <property type="match status" value="1"/>
</dbReference>
<evidence type="ECO:0000256" key="17">
    <source>
        <dbReference type="SAM" id="Coils"/>
    </source>
</evidence>
<evidence type="ECO:0000256" key="2">
    <source>
        <dbReference type="ARBA" id="ARBA00012552"/>
    </source>
</evidence>
<dbReference type="InterPro" id="IPR050079">
    <property type="entry name" value="DEAD_box_RNA_helicase"/>
</dbReference>
<evidence type="ECO:0000256" key="14">
    <source>
        <dbReference type="ARBA" id="ARBA00047984"/>
    </source>
</evidence>
<feature type="region of interest" description="Disordered" evidence="18">
    <location>
        <begin position="1"/>
        <end position="25"/>
    </location>
</feature>
<feature type="compositionally biased region" description="Basic and acidic residues" evidence="18">
    <location>
        <begin position="632"/>
        <end position="644"/>
    </location>
</feature>
<dbReference type="GO" id="GO:0006364">
    <property type="term" value="P:rRNA processing"/>
    <property type="evidence" value="ECO:0007669"/>
    <property type="project" value="UniProtKB-ARBA"/>
</dbReference>
<feature type="coiled-coil region" evidence="17">
    <location>
        <begin position="548"/>
        <end position="595"/>
    </location>
</feature>
<feature type="compositionally biased region" description="Low complexity" evidence="18">
    <location>
        <begin position="690"/>
        <end position="701"/>
    </location>
</feature>
<evidence type="ECO:0000256" key="9">
    <source>
        <dbReference type="ARBA" id="ARBA00023242"/>
    </source>
</evidence>
<comment type="catalytic activity">
    <reaction evidence="14">
        <text>ATP + H2O = ADP + phosphate + H(+)</text>
        <dbReference type="Rhea" id="RHEA:13065"/>
        <dbReference type="ChEBI" id="CHEBI:15377"/>
        <dbReference type="ChEBI" id="CHEBI:15378"/>
        <dbReference type="ChEBI" id="CHEBI:30616"/>
        <dbReference type="ChEBI" id="CHEBI:43474"/>
        <dbReference type="ChEBI" id="CHEBI:456216"/>
        <dbReference type="EC" id="3.6.4.13"/>
    </reaction>
</comment>
<evidence type="ECO:0000256" key="11">
    <source>
        <dbReference type="ARBA" id="ARBA00043999"/>
    </source>
</evidence>
<evidence type="ECO:0000256" key="6">
    <source>
        <dbReference type="ARBA" id="ARBA00022806"/>
    </source>
</evidence>
<dbReference type="GO" id="GO:0005730">
    <property type="term" value="C:nucleolus"/>
    <property type="evidence" value="ECO:0007669"/>
    <property type="project" value="UniProtKB-SubCell"/>
</dbReference>
<evidence type="ECO:0000256" key="18">
    <source>
        <dbReference type="SAM" id="MobiDB-lite"/>
    </source>
</evidence>
<keyword evidence="8" id="KW-0694">RNA-binding</keyword>
<dbReference type="Pfam" id="PF00271">
    <property type="entry name" value="Helicase_C"/>
    <property type="match status" value="1"/>
</dbReference>
<comment type="subcellular location">
    <subcellularLocation>
        <location evidence="1">Nucleus</location>
        <location evidence="1">Nucleolus</location>
    </subcellularLocation>
</comment>
<dbReference type="GO" id="GO:0005829">
    <property type="term" value="C:cytosol"/>
    <property type="evidence" value="ECO:0007669"/>
    <property type="project" value="TreeGrafter"/>
</dbReference>
<keyword evidence="7 16" id="KW-0067">ATP-binding</keyword>
<dbReference type="CDD" id="cd18787">
    <property type="entry name" value="SF2_C_DEAD"/>
    <property type="match status" value="1"/>
</dbReference>
<dbReference type="PANTHER" id="PTHR47959:SF1">
    <property type="entry name" value="ATP-DEPENDENT RNA HELICASE DBPA"/>
    <property type="match status" value="1"/>
</dbReference>
<evidence type="ECO:0000256" key="7">
    <source>
        <dbReference type="ARBA" id="ARBA00022840"/>
    </source>
</evidence>
<dbReference type="STRING" id="230819.A0A5C3LCV7"/>
<evidence type="ECO:0000259" key="20">
    <source>
        <dbReference type="PROSITE" id="PS51194"/>
    </source>
</evidence>